<dbReference type="AlphaFoldDB" id="A0A6P8X3L4"/>
<dbReference type="PRINTS" id="PR01551">
    <property type="entry name" value="SPO11HOMOLOG"/>
</dbReference>
<evidence type="ECO:0000256" key="7">
    <source>
        <dbReference type="ARBA" id="ARBA00022842"/>
    </source>
</evidence>
<feature type="domain" description="Topoisomerase 6 subunit A/Spo11 TOPRIM" evidence="14">
    <location>
        <begin position="169"/>
        <end position="332"/>
    </location>
</feature>
<keyword evidence="6" id="KW-0479">Metal-binding</keyword>
<gene>
    <name evidence="16 17" type="primary">LOC117568955</name>
</gene>
<evidence type="ECO:0000259" key="14">
    <source>
        <dbReference type="Pfam" id="PF21180"/>
    </source>
</evidence>
<dbReference type="GO" id="GO:0007131">
    <property type="term" value="P:reciprocal meiotic recombination"/>
    <property type="evidence" value="ECO:0007669"/>
    <property type="project" value="TreeGrafter"/>
</dbReference>
<keyword evidence="11" id="KW-0539">Nucleus</keyword>
<dbReference type="RefSeq" id="XP_034105805.1">
    <property type="nucleotide sequence ID" value="XM_034249914.2"/>
</dbReference>
<evidence type="ECO:0000256" key="3">
    <source>
        <dbReference type="ARBA" id="ARBA00004123"/>
    </source>
</evidence>
<dbReference type="GO" id="GO:0003918">
    <property type="term" value="F:DNA topoisomerase type II (double strand cut, ATP-hydrolyzing) activity"/>
    <property type="evidence" value="ECO:0007669"/>
    <property type="project" value="UniProtKB-UniRule"/>
</dbReference>
<dbReference type="PRINTS" id="PR01550">
    <property type="entry name" value="TOP6AFAMILY"/>
</dbReference>
<dbReference type="InterPro" id="IPR002815">
    <property type="entry name" value="Spo11/TopoVI_A"/>
</dbReference>
<dbReference type="GO" id="GO:0003677">
    <property type="term" value="F:DNA binding"/>
    <property type="evidence" value="ECO:0007669"/>
    <property type="project" value="UniProtKB-UniRule"/>
</dbReference>
<reference evidence="16 17" key="1">
    <citation type="submission" date="2025-04" db="UniProtKB">
        <authorList>
            <consortium name="RefSeq"/>
        </authorList>
    </citation>
    <scope>IDENTIFICATION</scope>
    <source>
        <strain evidence="16 17">15112-1751.03</strain>
        <tissue evidence="16 17">Whole Adult</tissue>
    </source>
</reference>
<evidence type="ECO:0000256" key="11">
    <source>
        <dbReference type="ARBA" id="ARBA00023242"/>
    </source>
</evidence>
<evidence type="ECO:0000256" key="12">
    <source>
        <dbReference type="PROSITE-ProRule" id="PRU01385"/>
    </source>
</evidence>
<dbReference type="PANTHER" id="PTHR10848">
    <property type="entry name" value="MEIOTIC RECOMBINATION PROTEIN SPO11"/>
    <property type="match status" value="1"/>
</dbReference>
<dbReference type="Pfam" id="PF04406">
    <property type="entry name" value="TP6A_N"/>
    <property type="match status" value="1"/>
</dbReference>
<evidence type="ECO:0000256" key="1">
    <source>
        <dbReference type="ARBA" id="ARBA00000185"/>
    </source>
</evidence>
<dbReference type="GeneID" id="117568955"/>
<evidence type="ECO:0000259" key="13">
    <source>
        <dbReference type="Pfam" id="PF04406"/>
    </source>
</evidence>
<dbReference type="PANTHER" id="PTHR10848:SF0">
    <property type="entry name" value="MEIOTIC RECOMBINATION PROTEIN SPO11"/>
    <property type="match status" value="1"/>
</dbReference>
<dbReference type="Pfam" id="PF21180">
    <property type="entry name" value="TOP6A-Spo11_Toprim"/>
    <property type="match status" value="1"/>
</dbReference>
<dbReference type="Gene3D" id="3.40.1360.10">
    <property type="match status" value="1"/>
</dbReference>
<dbReference type="InterPro" id="IPR036388">
    <property type="entry name" value="WH-like_DNA-bd_sf"/>
</dbReference>
<dbReference type="GO" id="GO:0046872">
    <property type="term" value="F:metal ion binding"/>
    <property type="evidence" value="ECO:0007669"/>
    <property type="project" value="UniProtKB-KW"/>
</dbReference>
<dbReference type="CTD" id="2768853"/>
<feature type="domain" description="Spo11/DNA topoisomerase VI subunit A N-terminal" evidence="13">
    <location>
        <begin position="59"/>
        <end position="119"/>
    </location>
</feature>
<evidence type="ECO:0000256" key="2">
    <source>
        <dbReference type="ARBA" id="ARBA00001946"/>
    </source>
</evidence>
<dbReference type="InterPro" id="IPR013048">
    <property type="entry name" value="Meiotic_Spo11"/>
</dbReference>
<dbReference type="Proteomes" id="UP000515160">
    <property type="component" value="Chromosome 3"/>
</dbReference>
<evidence type="ECO:0000313" key="15">
    <source>
        <dbReference type="Proteomes" id="UP000515160"/>
    </source>
</evidence>
<evidence type="ECO:0000256" key="8">
    <source>
        <dbReference type="ARBA" id="ARBA00023029"/>
    </source>
</evidence>
<dbReference type="PROSITE" id="PS52041">
    <property type="entry name" value="TOPO_IIB"/>
    <property type="match status" value="1"/>
</dbReference>
<dbReference type="EC" id="5.6.2.2" evidence="5"/>
<dbReference type="RefSeq" id="XP_034105804.1">
    <property type="nucleotide sequence ID" value="XM_034249913.2"/>
</dbReference>
<dbReference type="InterPro" id="IPR034136">
    <property type="entry name" value="TOPRIM_Topo6A/Spo11"/>
</dbReference>
<evidence type="ECO:0000256" key="10">
    <source>
        <dbReference type="ARBA" id="ARBA00023235"/>
    </source>
</evidence>
<dbReference type="GO" id="GO:0000706">
    <property type="term" value="P:meiotic DNA double-strand break processing"/>
    <property type="evidence" value="ECO:0007669"/>
    <property type="project" value="TreeGrafter"/>
</dbReference>
<dbReference type="InterPro" id="IPR013049">
    <property type="entry name" value="Spo11/TopoVI_A_N"/>
</dbReference>
<keyword evidence="15" id="KW-1185">Reference proteome</keyword>
<accession>A0A6P8X3L4</accession>
<organism evidence="15 17">
    <name type="scientific">Drosophila albomicans</name>
    <name type="common">Fruit fly</name>
    <dbReference type="NCBI Taxonomy" id="7291"/>
    <lineage>
        <taxon>Eukaryota</taxon>
        <taxon>Metazoa</taxon>
        <taxon>Ecdysozoa</taxon>
        <taxon>Arthropoda</taxon>
        <taxon>Hexapoda</taxon>
        <taxon>Insecta</taxon>
        <taxon>Pterygota</taxon>
        <taxon>Neoptera</taxon>
        <taxon>Endopterygota</taxon>
        <taxon>Diptera</taxon>
        <taxon>Brachycera</taxon>
        <taxon>Muscomorpha</taxon>
        <taxon>Ephydroidea</taxon>
        <taxon>Drosophilidae</taxon>
        <taxon>Drosophila</taxon>
    </lineage>
</organism>
<dbReference type="GO" id="GO:0000228">
    <property type="term" value="C:nuclear chromosome"/>
    <property type="evidence" value="ECO:0007669"/>
    <property type="project" value="TreeGrafter"/>
</dbReference>
<name>A0A6P8X3L4_DROAB</name>
<dbReference type="GO" id="GO:0005524">
    <property type="term" value="F:ATP binding"/>
    <property type="evidence" value="ECO:0007669"/>
    <property type="project" value="InterPro"/>
</dbReference>
<dbReference type="CDD" id="cd00223">
    <property type="entry name" value="TOPRIM_TopoIIB_SPO"/>
    <property type="match status" value="1"/>
</dbReference>
<dbReference type="InterPro" id="IPR036078">
    <property type="entry name" value="Spo11/TopoVI_A_sf"/>
</dbReference>
<dbReference type="SUPFAM" id="SSF56726">
    <property type="entry name" value="DNA topoisomerase IV, alpha subunit"/>
    <property type="match status" value="1"/>
</dbReference>
<evidence type="ECO:0000256" key="5">
    <source>
        <dbReference type="ARBA" id="ARBA00012895"/>
    </source>
</evidence>
<evidence type="ECO:0000313" key="16">
    <source>
        <dbReference type="RefSeq" id="XP_034105804.1"/>
    </source>
</evidence>
<evidence type="ECO:0000256" key="6">
    <source>
        <dbReference type="ARBA" id="ARBA00022723"/>
    </source>
</evidence>
<proteinExistence type="inferred from homology"/>
<dbReference type="Gene3D" id="1.10.10.10">
    <property type="entry name" value="Winged helix-like DNA-binding domain superfamily/Winged helix DNA-binding domain"/>
    <property type="match status" value="1"/>
</dbReference>
<comment type="similarity">
    <text evidence="4 12">Belongs to the TOP6A family.</text>
</comment>
<feature type="active site" description="O-(5'-phospho-DNA)-tyrosine intermediate" evidence="12">
    <location>
        <position position="88"/>
    </location>
</feature>
<evidence type="ECO:0000313" key="17">
    <source>
        <dbReference type="RefSeq" id="XP_034105805.1"/>
    </source>
</evidence>
<keyword evidence="7" id="KW-0460">Magnesium</keyword>
<protein>
    <recommendedName>
        <fullName evidence="5">DNA topoisomerase (ATP-hydrolyzing)</fullName>
        <ecNumber evidence="5">5.6.2.2</ecNumber>
    </recommendedName>
</protein>
<keyword evidence="9 12" id="KW-0238">DNA-binding</keyword>
<comment type="catalytic activity">
    <reaction evidence="1 12">
        <text>ATP-dependent breakage, passage and rejoining of double-stranded DNA.</text>
        <dbReference type="EC" id="5.6.2.2"/>
    </reaction>
</comment>
<comment type="cofactor">
    <cofactor evidence="2">
        <name>Mg(2+)</name>
        <dbReference type="ChEBI" id="CHEBI:18420"/>
    </cofactor>
</comment>
<dbReference type="GO" id="GO:0042138">
    <property type="term" value="P:meiotic DNA double-strand break formation"/>
    <property type="evidence" value="ECO:0007669"/>
    <property type="project" value="InterPro"/>
</dbReference>
<evidence type="ECO:0000256" key="9">
    <source>
        <dbReference type="ARBA" id="ARBA00023125"/>
    </source>
</evidence>
<dbReference type="OrthoDB" id="5377392at2759"/>
<sequence>MITMAMTGHLLAQIEQIAIELVASIISEEKVMIQVPRYLRGRSSLSYRKITFNHRPSRHRFCLIVYLLSEIHRLHVFGGSCTVRGLYYRDTQMIRSQSYIDAAKLDVCHMLNTAPVQLGLLSASKGLIAGNVAFLMNNGDVLDCNEYSRALTLPTDFENVERIESSAEMVLIVEKESVFESLLSQQAFSTFGLRFILLTGKGYPDCSTRRIVHRLSVECQLPAYILVDADPFGIEIMLTYQRGSQAMSFSSHSLATPSLRWIGLHPSEMQSVSNAAASLTQFDNKKIVDLLARNNLSFAVRQELISLQHSQRKAEIESVIDFLSPYYIPTKINRNLFLT</sequence>
<keyword evidence="10 12" id="KW-0413">Isomerase</keyword>
<keyword evidence="8 12" id="KW-0799">Topoisomerase</keyword>
<evidence type="ECO:0000256" key="4">
    <source>
        <dbReference type="ARBA" id="ARBA00006559"/>
    </source>
</evidence>
<comment type="subcellular location">
    <subcellularLocation>
        <location evidence="3">Nucleus</location>
    </subcellularLocation>
</comment>